<evidence type="ECO:0000313" key="6">
    <source>
        <dbReference type="EMBL" id="MCX2721231.1"/>
    </source>
</evidence>
<dbReference type="SUPFAM" id="SSF46785">
    <property type="entry name" value="Winged helix' DNA-binding domain"/>
    <property type="match status" value="1"/>
</dbReference>
<evidence type="ECO:0000259" key="5">
    <source>
        <dbReference type="PROSITE" id="PS50931"/>
    </source>
</evidence>
<dbReference type="PRINTS" id="PR00039">
    <property type="entry name" value="HTHLYSR"/>
</dbReference>
<dbReference type="InterPro" id="IPR005119">
    <property type="entry name" value="LysR_subst-bd"/>
</dbReference>
<evidence type="ECO:0000256" key="1">
    <source>
        <dbReference type="ARBA" id="ARBA00009437"/>
    </source>
</evidence>
<gene>
    <name evidence="6" type="ORF">ON753_02260</name>
</gene>
<dbReference type="PROSITE" id="PS50931">
    <property type="entry name" value="HTH_LYSR"/>
    <property type="match status" value="1"/>
</dbReference>
<evidence type="ECO:0000256" key="4">
    <source>
        <dbReference type="ARBA" id="ARBA00023163"/>
    </source>
</evidence>
<comment type="caution">
    <text evidence="6">The sequence shown here is derived from an EMBL/GenBank/DDBJ whole genome shotgun (WGS) entry which is preliminary data.</text>
</comment>
<dbReference type="InterPro" id="IPR036388">
    <property type="entry name" value="WH-like_DNA-bd_sf"/>
</dbReference>
<dbReference type="InterPro" id="IPR000847">
    <property type="entry name" value="LysR_HTH_N"/>
</dbReference>
<comment type="similarity">
    <text evidence="1">Belongs to the LysR transcriptional regulatory family.</text>
</comment>
<keyword evidence="4" id="KW-0804">Transcription</keyword>
<dbReference type="Pfam" id="PF03466">
    <property type="entry name" value="LysR_substrate"/>
    <property type="match status" value="1"/>
</dbReference>
<organism evidence="6 7">
    <name type="scientific">Roseibium salinum</name>
    <dbReference type="NCBI Taxonomy" id="1604349"/>
    <lineage>
        <taxon>Bacteria</taxon>
        <taxon>Pseudomonadati</taxon>
        <taxon>Pseudomonadota</taxon>
        <taxon>Alphaproteobacteria</taxon>
        <taxon>Hyphomicrobiales</taxon>
        <taxon>Stappiaceae</taxon>
        <taxon>Roseibium</taxon>
    </lineage>
</organism>
<dbReference type="PANTHER" id="PTHR30537">
    <property type="entry name" value="HTH-TYPE TRANSCRIPTIONAL REGULATOR"/>
    <property type="match status" value="1"/>
</dbReference>
<protein>
    <submittedName>
        <fullName evidence="6">LysR substrate-binding domain-containing protein</fullName>
    </submittedName>
</protein>
<dbReference type="Proteomes" id="UP001300261">
    <property type="component" value="Unassembled WGS sequence"/>
</dbReference>
<evidence type="ECO:0000256" key="3">
    <source>
        <dbReference type="ARBA" id="ARBA00023125"/>
    </source>
</evidence>
<sequence>MNRLPPLRLLVTFDAVQRLGSMQLAASELNVTRPAVTQAIKALEDQIGVPLMDRRCKPSVPTEAGERLARATRNGLSLIADSIEEIRYSAGLAGRQITVSCTLGMATHWLMPRLPQFYARHPDILVNLQTPPSDLPAFATGVDIALRYGGDDWRDGETVKLFDEQACPVGRAGLIEAAMAHPEGLLAAPLIHVRSPHAHHWASWPEYFAARELGRPHGPMQVFDNYIQAVQAALDGRGVMLGWRSITESRVQDGTFAALPDGGCDFGTAYWVTCSRDSQRKPAARAFMEWITETSVRGNDLNTREYS</sequence>
<keyword evidence="2" id="KW-0805">Transcription regulation</keyword>
<dbReference type="SUPFAM" id="SSF53850">
    <property type="entry name" value="Periplasmic binding protein-like II"/>
    <property type="match status" value="1"/>
</dbReference>
<dbReference type="InterPro" id="IPR058163">
    <property type="entry name" value="LysR-type_TF_proteobact-type"/>
</dbReference>
<keyword evidence="7" id="KW-1185">Reference proteome</keyword>
<name>A0ABT3QWE5_9HYPH</name>
<dbReference type="InterPro" id="IPR036390">
    <property type="entry name" value="WH_DNA-bd_sf"/>
</dbReference>
<reference evidence="6 7" key="1">
    <citation type="journal article" date="2016" name="Int. J. Syst. Evol. Microbiol.">
        <title>Labrenzia salina sp. nov., isolated from the rhizosphere of the halophyte Arthrocnemum macrostachyum.</title>
        <authorList>
            <person name="Camacho M."/>
            <person name="Redondo-Gomez S."/>
            <person name="Rodriguez-Llorente I."/>
            <person name="Rohde M."/>
            <person name="Sproer C."/>
            <person name="Schumann P."/>
            <person name="Klenk H.P."/>
            <person name="Montero-Calasanz M.D.C."/>
        </authorList>
    </citation>
    <scope>NUCLEOTIDE SEQUENCE [LARGE SCALE GENOMIC DNA]</scope>
    <source>
        <strain evidence="6 7">DSM 29163</strain>
    </source>
</reference>
<dbReference type="RefSeq" id="WP_265960923.1">
    <property type="nucleotide sequence ID" value="NZ_JAPEVI010000001.1"/>
</dbReference>
<keyword evidence="3" id="KW-0238">DNA-binding</keyword>
<evidence type="ECO:0000313" key="7">
    <source>
        <dbReference type="Proteomes" id="UP001300261"/>
    </source>
</evidence>
<dbReference type="EMBL" id="JAPEVI010000001">
    <property type="protein sequence ID" value="MCX2721231.1"/>
    <property type="molecule type" value="Genomic_DNA"/>
</dbReference>
<dbReference type="PANTHER" id="PTHR30537:SF26">
    <property type="entry name" value="GLYCINE CLEAVAGE SYSTEM TRANSCRIPTIONAL ACTIVATOR"/>
    <property type="match status" value="1"/>
</dbReference>
<dbReference type="CDD" id="cd08432">
    <property type="entry name" value="PBP2_GcdR_TrpI_HvrB_AmpR_like"/>
    <property type="match status" value="1"/>
</dbReference>
<dbReference type="Gene3D" id="1.10.10.10">
    <property type="entry name" value="Winged helix-like DNA-binding domain superfamily/Winged helix DNA-binding domain"/>
    <property type="match status" value="1"/>
</dbReference>
<evidence type="ECO:0000256" key="2">
    <source>
        <dbReference type="ARBA" id="ARBA00023015"/>
    </source>
</evidence>
<dbReference type="Gene3D" id="3.40.190.10">
    <property type="entry name" value="Periplasmic binding protein-like II"/>
    <property type="match status" value="2"/>
</dbReference>
<proteinExistence type="inferred from homology"/>
<accession>A0ABT3QWE5</accession>
<dbReference type="Pfam" id="PF00126">
    <property type="entry name" value="HTH_1"/>
    <property type="match status" value="1"/>
</dbReference>
<feature type="domain" description="HTH lysR-type" evidence="5">
    <location>
        <begin position="5"/>
        <end position="62"/>
    </location>
</feature>